<feature type="transmembrane region" description="Helical" evidence="20">
    <location>
        <begin position="732"/>
        <end position="754"/>
    </location>
</feature>
<keyword evidence="3" id="KW-1003">Cell membrane</keyword>
<evidence type="ECO:0000256" key="19">
    <source>
        <dbReference type="ARBA" id="ARBA00048679"/>
    </source>
</evidence>
<keyword evidence="25" id="KW-1185">Reference proteome</keyword>
<keyword evidence="13 20" id="KW-1133">Transmembrane helix</keyword>
<evidence type="ECO:0000256" key="13">
    <source>
        <dbReference type="ARBA" id="ARBA00022989"/>
    </source>
</evidence>
<comment type="subcellular location">
    <subcellularLocation>
        <location evidence="1">Cell membrane</location>
        <topology evidence="1">Single-pass type I membrane protein</topology>
    </subcellularLocation>
</comment>
<dbReference type="SUPFAM" id="SSF51110">
    <property type="entry name" value="alpha-D-mannose-specific plant lectins"/>
    <property type="match status" value="1"/>
</dbReference>
<dbReference type="EnsemblPlants" id="QL08p035035:mrna">
    <property type="protein sequence ID" value="QL08p035035:mrna"/>
    <property type="gene ID" value="QL08p035035"/>
</dbReference>
<proteinExistence type="predicted"/>
<dbReference type="PANTHER" id="PTHR27002">
    <property type="entry name" value="RECEPTOR-LIKE SERINE/THREONINE-PROTEIN KINASE SD1-8"/>
    <property type="match status" value="1"/>
</dbReference>
<dbReference type="PROSITE" id="PS50927">
    <property type="entry name" value="BULB_LECTIN"/>
    <property type="match status" value="1"/>
</dbReference>
<dbReference type="PANTHER" id="PTHR27002:SF1116">
    <property type="entry name" value="NON-SPECIFIC SERINE_THREONINE PROTEIN KINASE"/>
    <property type="match status" value="1"/>
</dbReference>
<keyword evidence="8" id="KW-0732">Signal</keyword>
<evidence type="ECO:0000256" key="3">
    <source>
        <dbReference type="ARBA" id="ARBA00022475"/>
    </source>
</evidence>
<dbReference type="Gene3D" id="2.90.10.10">
    <property type="entry name" value="Bulb-type lectin domain"/>
    <property type="match status" value="1"/>
</dbReference>
<dbReference type="GO" id="GO:0005524">
    <property type="term" value="F:ATP binding"/>
    <property type="evidence" value="ECO:0007669"/>
    <property type="project" value="UniProtKB-KW"/>
</dbReference>
<evidence type="ECO:0000256" key="5">
    <source>
        <dbReference type="ARBA" id="ARBA00022553"/>
    </source>
</evidence>
<dbReference type="CDD" id="cd01098">
    <property type="entry name" value="PAN_AP_plant"/>
    <property type="match status" value="1"/>
</dbReference>
<protein>
    <recommendedName>
        <fullName evidence="2">non-specific serine/threonine protein kinase</fullName>
        <ecNumber evidence="2">2.7.11.1</ecNumber>
    </recommendedName>
</protein>
<dbReference type="SMART" id="SM00220">
    <property type="entry name" value="S_TKc"/>
    <property type="match status" value="1"/>
</dbReference>
<sequence length="1137" mass="127890">MEFSLRPSNHLIAMGPKLDGNTLHINASSLEWTVILWLNWLTCSIGSVRPLYIAKVGWWSRRGSSAPSILCVKGDWEMRSRALLMVSFARPWLVGLIPATNAHWSDSLLLAGCVFEPYLLEDLDFSRRPRGHHISELRVHNSAHNFPHSLITETTSSKSRITMVFTWSASHISFCTIYTLVFLTSISFCSAGDTITFSNPINDSRKESLVSAEKRFELGFFTPNGSSKHRRYVGIWYKSSPSVVVWVANRDNPLSKTTGAFILTDDGDLQVLEDAKTLWSAKKGGSTSFNRTVKLLDSGNLVLIEGQVVSESKANILWQSFENPTDTFLPVMKMSATMLLTSWKSQDDPAPGDFIFQKDQDGENQYIVEQKTSPYWKSGVSGSLFYSDNNFLAIFSLLSNFSRKKMPTKFNLTKSIQIPESFHYYRLKINVACSMLVGTLVSANLGNGPLMCKCLPGFEPRSEGCFRKSPICNNNNVMADHFLSLKMMKVGTQSTTKEKGSADECKEECRSDCNCQAYSYVITERIRHGTCYFWSNEIKNIQEQIEGGIDLYVRVKLSDIELTKRDCEPCGTTIIPYPLSIRPDCGDPMYSHFNCNDTSGQVSFGPAGGTYPVTIIHPQEQTFTIRVNNYTAIDVVRKLLELNHLPFNVTKSNLSSKDGSLNEVEIRWKPLLSPICNSVKDCDDWPHSTCHTMKGGTKRCLCNTEFQWDPSNFNCNPVVHNELAVSHKKKNLLRAIIPVIVATLMVIACCYLYYLRRRKVANGQESVNRERNQGNATFRLYDSERKVKDLIDSNQFREDEKKGIDVPFFNLKSILAATDYFSDTKKLGQGGFGPVYKGTFPSGQEIAIKRLSSGSGQGLEEFKNEVVLIAKLQHRNLVRLLGYCIEGDEKMLLYEYMPNKSLDSFSFDRTLCVLLNWKIRFDIILGIARGLLNLHQDSRLRIIHRDLKTSNVLLDEEMSPKISDFGLARIFGGKQIEATTTRVVGTYGYMSPEYALDGFFSIKSDAFSFGVVVLEVISGKRNTGFHQSEHGLSLLGYAWKLWKEGKALDLMDQTIHETCNADKFLRCVNIGLLCVQEDPSDRPTMSNVVFMLGSETATLPTPKQPAYVVRRSLSSATSSTTKPESLNELTCTIEEGR</sequence>
<dbReference type="GO" id="GO:0005886">
    <property type="term" value="C:plasma membrane"/>
    <property type="evidence" value="ECO:0007669"/>
    <property type="project" value="UniProtKB-SubCell"/>
</dbReference>
<evidence type="ECO:0000256" key="15">
    <source>
        <dbReference type="ARBA" id="ARBA00023157"/>
    </source>
</evidence>
<evidence type="ECO:0000256" key="10">
    <source>
        <dbReference type="ARBA" id="ARBA00022741"/>
    </source>
</evidence>
<organism evidence="24 25">
    <name type="scientific">Quercus lobata</name>
    <name type="common">Valley oak</name>
    <dbReference type="NCBI Taxonomy" id="97700"/>
    <lineage>
        <taxon>Eukaryota</taxon>
        <taxon>Viridiplantae</taxon>
        <taxon>Streptophyta</taxon>
        <taxon>Embryophyta</taxon>
        <taxon>Tracheophyta</taxon>
        <taxon>Spermatophyta</taxon>
        <taxon>Magnoliopsida</taxon>
        <taxon>eudicotyledons</taxon>
        <taxon>Gunneridae</taxon>
        <taxon>Pentapetalae</taxon>
        <taxon>rosids</taxon>
        <taxon>fabids</taxon>
        <taxon>Fagales</taxon>
        <taxon>Fagaceae</taxon>
        <taxon>Quercus</taxon>
    </lineage>
</organism>
<evidence type="ECO:0000256" key="16">
    <source>
        <dbReference type="ARBA" id="ARBA00023170"/>
    </source>
</evidence>
<evidence type="ECO:0000256" key="1">
    <source>
        <dbReference type="ARBA" id="ARBA00004251"/>
    </source>
</evidence>
<evidence type="ECO:0000256" key="17">
    <source>
        <dbReference type="ARBA" id="ARBA00023180"/>
    </source>
</evidence>
<dbReference type="Pfam" id="PF07714">
    <property type="entry name" value="PK_Tyr_Ser-Thr"/>
    <property type="match status" value="1"/>
</dbReference>
<keyword evidence="11" id="KW-0418">Kinase</keyword>
<dbReference type="Gene3D" id="3.30.200.20">
    <property type="entry name" value="Phosphorylase Kinase, domain 1"/>
    <property type="match status" value="1"/>
</dbReference>
<dbReference type="FunFam" id="2.90.10.10:FF:000009">
    <property type="entry name" value="Receptor-like serine/threonine-protein kinase SD1-8"/>
    <property type="match status" value="1"/>
</dbReference>
<evidence type="ECO:0000313" key="24">
    <source>
        <dbReference type="EnsemblPlants" id="QL08p035035:mrna"/>
    </source>
</evidence>
<dbReference type="FunFam" id="1.10.510.10:FF:000060">
    <property type="entry name" value="G-type lectin S-receptor-like serine/threonine-protein kinase"/>
    <property type="match status" value="1"/>
</dbReference>
<keyword evidence="16" id="KW-0675">Receptor</keyword>
<evidence type="ECO:0000259" key="21">
    <source>
        <dbReference type="PROSITE" id="PS50011"/>
    </source>
</evidence>
<dbReference type="EC" id="2.7.11.1" evidence="2"/>
<dbReference type="SMART" id="SM00473">
    <property type="entry name" value="PAN_AP"/>
    <property type="match status" value="1"/>
</dbReference>
<name>A0A7N2R9A4_QUELO</name>
<dbReference type="CDD" id="cd00028">
    <property type="entry name" value="B_lectin"/>
    <property type="match status" value="1"/>
</dbReference>
<comment type="catalytic activity">
    <reaction evidence="18">
        <text>L-threonyl-[protein] + ATP = O-phospho-L-threonyl-[protein] + ADP + H(+)</text>
        <dbReference type="Rhea" id="RHEA:46608"/>
        <dbReference type="Rhea" id="RHEA-COMP:11060"/>
        <dbReference type="Rhea" id="RHEA-COMP:11605"/>
        <dbReference type="ChEBI" id="CHEBI:15378"/>
        <dbReference type="ChEBI" id="CHEBI:30013"/>
        <dbReference type="ChEBI" id="CHEBI:30616"/>
        <dbReference type="ChEBI" id="CHEBI:61977"/>
        <dbReference type="ChEBI" id="CHEBI:456216"/>
        <dbReference type="EC" id="2.7.11.1"/>
    </reaction>
</comment>
<keyword evidence="5" id="KW-0597">Phosphoprotein</keyword>
<evidence type="ECO:0000256" key="8">
    <source>
        <dbReference type="ARBA" id="ARBA00022729"/>
    </source>
</evidence>
<keyword evidence="6" id="KW-0808">Transferase</keyword>
<keyword evidence="10" id="KW-0547">Nucleotide-binding</keyword>
<keyword evidence="15" id="KW-1015">Disulfide bond</keyword>
<reference evidence="24" key="2">
    <citation type="submission" date="2021-01" db="UniProtKB">
        <authorList>
            <consortium name="EnsemblPlants"/>
        </authorList>
    </citation>
    <scope>IDENTIFICATION</scope>
</reference>
<dbReference type="InterPro" id="IPR036426">
    <property type="entry name" value="Bulb-type_lectin_dom_sf"/>
</dbReference>
<dbReference type="SMART" id="SM00108">
    <property type="entry name" value="B_lectin"/>
    <property type="match status" value="1"/>
</dbReference>
<dbReference type="Gene3D" id="1.10.510.10">
    <property type="entry name" value="Transferase(Phosphotransferase) domain 1"/>
    <property type="match status" value="1"/>
</dbReference>
<evidence type="ECO:0000256" key="12">
    <source>
        <dbReference type="ARBA" id="ARBA00022840"/>
    </source>
</evidence>
<keyword evidence="4" id="KW-0723">Serine/threonine-protein kinase</keyword>
<dbReference type="FunFam" id="3.30.200.20:FF:001238">
    <property type="entry name" value="Os08g0179000 protein"/>
    <property type="match status" value="1"/>
</dbReference>
<keyword evidence="17" id="KW-0325">Glycoprotein</keyword>
<dbReference type="Pfam" id="PF01453">
    <property type="entry name" value="B_lectin"/>
    <property type="match status" value="1"/>
</dbReference>
<dbReference type="InterPro" id="IPR001245">
    <property type="entry name" value="Ser-Thr/Tyr_kinase_cat_dom"/>
</dbReference>
<dbReference type="InterPro" id="IPR000719">
    <property type="entry name" value="Prot_kinase_dom"/>
</dbReference>
<dbReference type="SUPFAM" id="SSF56112">
    <property type="entry name" value="Protein kinase-like (PK-like)"/>
    <property type="match status" value="1"/>
</dbReference>
<reference evidence="24 25" key="1">
    <citation type="journal article" date="2016" name="G3 (Bethesda)">
        <title>First Draft Assembly and Annotation of the Genome of a California Endemic Oak Quercus lobata Nee (Fagaceae).</title>
        <authorList>
            <person name="Sork V.L."/>
            <person name="Fitz-Gibbon S.T."/>
            <person name="Puiu D."/>
            <person name="Crepeau M."/>
            <person name="Gugger P.F."/>
            <person name="Sherman R."/>
            <person name="Stevens K."/>
            <person name="Langley C.H."/>
            <person name="Pellegrini M."/>
            <person name="Salzberg S.L."/>
        </authorList>
    </citation>
    <scope>NUCLEOTIDE SEQUENCE [LARGE SCALE GENOMIC DNA]</scope>
    <source>
        <strain evidence="24 25">cv. SW786</strain>
    </source>
</reference>
<feature type="domain" description="Apple" evidence="23">
    <location>
        <begin position="472"/>
        <end position="556"/>
    </location>
</feature>
<dbReference type="InParanoid" id="A0A7N2R9A4"/>
<evidence type="ECO:0000256" key="18">
    <source>
        <dbReference type="ARBA" id="ARBA00047899"/>
    </source>
</evidence>
<dbReference type="GO" id="GO:0030246">
    <property type="term" value="F:carbohydrate binding"/>
    <property type="evidence" value="ECO:0007669"/>
    <property type="project" value="UniProtKB-KW"/>
</dbReference>
<dbReference type="InterPro" id="IPR008271">
    <property type="entry name" value="Ser/Thr_kinase_AS"/>
</dbReference>
<dbReference type="PROSITE" id="PS00108">
    <property type="entry name" value="PROTEIN_KINASE_ST"/>
    <property type="match status" value="1"/>
</dbReference>
<keyword evidence="12" id="KW-0067">ATP-binding</keyword>
<keyword evidence="9" id="KW-0430">Lectin</keyword>
<dbReference type="AlphaFoldDB" id="A0A7N2R9A4"/>
<evidence type="ECO:0000256" key="6">
    <source>
        <dbReference type="ARBA" id="ARBA00022679"/>
    </source>
</evidence>
<evidence type="ECO:0000256" key="7">
    <source>
        <dbReference type="ARBA" id="ARBA00022692"/>
    </source>
</evidence>
<dbReference type="PROSITE" id="PS50948">
    <property type="entry name" value="PAN"/>
    <property type="match status" value="1"/>
</dbReference>
<evidence type="ECO:0000256" key="11">
    <source>
        <dbReference type="ARBA" id="ARBA00022777"/>
    </source>
</evidence>
<evidence type="ECO:0000256" key="20">
    <source>
        <dbReference type="SAM" id="Phobius"/>
    </source>
</evidence>
<feature type="domain" description="Protein kinase" evidence="21">
    <location>
        <begin position="821"/>
        <end position="1099"/>
    </location>
</feature>
<accession>A0A7N2R9A4</accession>
<feature type="domain" description="Bulb-type lectin" evidence="22">
    <location>
        <begin position="194"/>
        <end position="316"/>
    </location>
</feature>
<dbReference type="InterPro" id="IPR011009">
    <property type="entry name" value="Kinase-like_dom_sf"/>
</dbReference>
<evidence type="ECO:0000256" key="4">
    <source>
        <dbReference type="ARBA" id="ARBA00022527"/>
    </source>
</evidence>
<evidence type="ECO:0000259" key="23">
    <source>
        <dbReference type="PROSITE" id="PS50948"/>
    </source>
</evidence>
<keyword evidence="14 20" id="KW-0472">Membrane</keyword>
<dbReference type="InterPro" id="IPR003609">
    <property type="entry name" value="Pan_app"/>
</dbReference>
<dbReference type="Proteomes" id="UP000594261">
    <property type="component" value="Chromosome 8"/>
</dbReference>
<dbReference type="GO" id="GO:0004674">
    <property type="term" value="F:protein serine/threonine kinase activity"/>
    <property type="evidence" value="ECO:0007669"/>
    <property type="project" value="UniProtKB-KW"/>
</dbReference>
<dbReference type="CDD" id="cd14066">
    <property type="entry name" value="STKc_IRAK"/>
    <property type="match status" value="1"/>
</dbReference>
<evidence type="ECO:0000313" key="25">
    <source>
        <dbReference type="Proteomes" id="UP000594261"/>
    </source>
</evidence>
<dbReference type="OMA" id="WSASHIS"/>
<evidence type="ECO:0000256" key="2">
    <source>
        <dbReference type="ARBA" id="ARBA00012513"/>
    </source>
</evidence>
<evidence type="ECO:0000259" key="22">
    <source>
        <dbReference type="PROSITE" id="PS50927"/>
    </source>
</evidence>
<dbReference type="InterPro" id="IPR001480">
    <property type="entry name" value="Bulb-type_lectin_dom"/>
</dbReference>
<dbReference type="Gramene" id="QL08p035035:mrna">
    <property type="protein sequence ID" value="QL08p035035:mrna"/>
    <property type="gene ID" value="QL08p035035"/>
</dbReference>
<evidence type="ECO:0000256" key="9">
    <source>
        <dbReference type="ARBA" id="ARBA00022734"/>
    </source>
</evidence>
<dbReference type="PROSITE" id="PS50011">
    <property type="entry name" value="PROTEIN_KINASE_DOM"/>
    <property type="match status" value="1"/>
</dbReference>
<comment type="catalytic activity">
    <reaction evidence="19">
        <text>L-seryl-[protein] + ATP = O-phospho-L-seryl-[protein] + ADP + H(+)</text>
        <dbReference type="Rhea" id="RHEA:17989"/>
        <dbReference type="Rhea" id="RHEA-COMP:9863"/>
        <dbReference type="Rhea" id="RHEA-COMP:11604"/>
        <dbReference type="ChEBI" id="CHEBI:15378"/>
        <dbReference type="ChEBI" id="CHEBI:29999"/>
        <dbReference type="ChEBI" id="CHEBI:30616"/>
        <dbReference type="ChEBI" id="CHEBI:83421"/>
        <dbReference type="ChEBI" id="CHEBI:456216"/>
        <dbReference type="EC" id="2.7.11.1"/>
    </reaction>
</comment>
<dbReference type="InterPro" id="IPR021820">
    <property type="entry name" value="S-locus_recpt_kinase_C"/>
</dbReference>
<dbReference type="Pfam" id="PF08276">
    <property type="entry name" value="PAN_2"/>
    <property type="match status" value="1"/>
</dbReference>
<dbReference type="Pfam" id="PF11883">
    <property type="entry name" value="DUF3403"/>
    <property type="match status" value="1"/>
</dbReference>
<keyword evidence="7 20" id="KW-0812">Transmembrane</keyword>
<dbReference type="EMBL" id="LRBV02000008">
    <property type="status" value="NOT_ANNOTATED_CDS"/>
    <property type="molecule type" value="Genomic_DNA"/>
</dbReference>
<evidence type="ECO:0000256" key="14">
    <source>
        <dbReference type="ARBA" id="ARBA00023136"/>
    </source>
</evidence>